<dbReference type="Gene3D" id="1.10.3290.10">
    <property type="entry name" value="Fido-like domain"/>
    <property type="match status" value="1"/>
</dbReference>
<dbReference type="InterPro" id="IPR036597">
    <property type="entry name" value="Fido-like_dom_sf"/>
</dbReference>
<protein>
    <recommendedName>
        <fullName evidence="1">Fido domain-containing protein</fullName>
    </recommendedName>
</protein>
<dbReference type="Pfam" id="PF02661">
    <property type="entry name" value="Fic"/>
    <property type="match status" value="1"/>
</dbReference>
<dbReference type="SUPFAM" id="SSF46785">
    <property type="entry name" value="Winged helix' DNA-binding domain"/>
    <property type="match status" value="1"/>
</dbReference>
<name>A0A847D1K5_9BACT</name>
<proteinExistence type="predicted"/>
<feature type="domain" description="Fido" evidence="1">
    <location>
        <begin position="104"/>
        <end position="251"/>
    </location>
</feature>
<organism evidence="2 3">
    <name type="scientific">Candidatus Dojkabacteria bacterium</name>
    <dbReference type="NCBI Taxonomy" id="2099670"/>
    <lineage>
        <taxon>Bacteria</taxon>
        <taxon>Candidatus Dojkabacteria</taxon>
    </lineage>
</organism>
<sequence length="360" mass="41962">MKAPKYTLTNLMLNYIVKYELAMNDLKYNPLPDKYKIALDERFSADDIQKMGELVGVPIGYNKALNIQRGQEMSSEKKKYQIFLNFRSAKDFVKSYTNTNSLKPSIELAVHINRILMRNIVDDWDIGKVRGFSEKPNEIYDTWYKNRDFYPNLDMSSHFNELFDWLQNGTDSNHKLIKIGILLYEFLDKAPFTVGNQITAILVAEILSKKYGYNPNNLVPYFKSIEYISEDILAAHKMTKAKIDLTPFLEAFLYTISVSAIEISKEYISTHVKKVKKQGTLEYELNPRQIQIIDYLTLNQKIDRKMLTKMMGVSFMTSYRDLQDMVQKGYIKAKGQGRGTFYILEKSKFETEDDLIFNVD</sequence>
<dbReference type="SUPFAM" id="SSF140931">
    <property type="entry name" value="Fic-like"/>
    <property type="match status" value="1"/>
</dbReference>
<accession>A0A847D1K5</accession>
<dbReference type="Proteomes" id="UP000545876">
    <property type="component" value="Unassembled WGS sequence"/>
</dbReference>
<dbReference type="InterPro" id="IPR003812">
    <property type="entry name" value="Fido"/>
</dbReference>
<evidence type="ECO:0000259" key="1">
    <source>
        <dbReference type="PROSITE" id="PS51459"/>
    </source>
</evidence>
<dbReference type="Gene3D" id="1.10.10.10">
    <property type="entry name" value="Winged helix-like DNA-binding domain superfamily/Winged helix DNA-binding domain"/>
    <property type="match status" value="1"/>
</dbReference>
<dbReference type="EMBL" id="JAAZBX010000012">
    <property type="protein sequence ID" value="NLD25614.1"/>
    <property type="molecule type" value="Genomic_DNA"/>
</dbReference>
<dbReference type="InterPro" id="IPR036390">
    <property type="entry name" value="WH_DNA-bd_sf"/>
</dbReference>
<dbReference type="InterPro" id="IPR036388">
    <property type="entry name" value="WH-like_DNA-bd_sf"/>
</dbReference>
<dbReference type="PROSITE" id="PS51459">
    <property type="entry name" value="FIDO"/>
    <property type="match status" value="1"/>
</dbReference>
<gene>
    <name evidence="2" type="ORF">GX656_03185</name>
</gene>
<evidence type="ECO:0000313" key="2">
    <source>
        <dbReference type="EMBL" id="NLD25614.1"/>
    </source>
</evidence>
<comment type="caution">
    <text evidence="2">The sequence shown here is derived from an EMBL/GenBank/DDBJ whole genome shotgun (WGS) entry which is preliminary data.</text>
</comment>
<evidence type="ECO:0000313" key="3">
    <source>
        <dbReference type="Proteomes" id="UP000545876"/>
    </source>
</evidence>
<dbReference type="AlphaFoldDB" id="A0A847D1K5"/>
<reference evidence="2 3" key="1">
    <citation type="journal article" date="2020" name="Biotechnol. Biofuels">
        <title>New insights from the biogas microbiome by comprehensive genome-resolved metagenomics of nearly 1600 species originating from multiple anaerobic digesters.</title>
        <authorList>
            <person name="Campanaro S."/>
            <person name="Treu L."/>
            <person name="Rodriguez-R L.M."/>
            <person name="Kovalovszki A."/>
            <person name="Ziels R.M."/>
            <person name="Maus I."/>
            <person name="Zhu X."/>
            <person name="Kougias P.G."/>
            <person name="Basile A."/>
            <person name="Luo G."/>
            <person name="Schluter A."/>
            <person name="Konstantinidis K.T."/>
            <person name="Angelidaki I."/>
        </authorList>
    </citation>
    <scope>NUCLEOTIDE SEQUENCE [LARGE SCALE GENOMIC DNA]</scope>
    <source>
        <strain evidence="2">AS06rmzACSIP_65</strain>
    </source>
</reference>